<evidence type="ECO:0000256" key="2">
    <source>
        <dbReference type="ARBA" id="ARBA00004665"/>
    </source>
</evidence>
<evidence type="ECO:0000256" key="1">
    <source>
        <dbReference type="ARBA" id="ARBA00001946"/>
    </source>
</evidence>
<dbReference type="AlphaFoldDB" id="A0A3N0FXC7"/>
<dbReference type="InterPro" id="IPR043128">
    <property type="entry name" value="Rev_trsase/Diguanyl_cyclase"/>
</dbReference>
<proteinExistence type="predicted"/>
<accession>A0A3N0FXC7</accession>
<feature type="domain" description="GGDEF" evidence="6">
    <location>
        <begin position="233"/>
        <end position="365"/>
    </location>
</feature>
<dbReference type="EMBL" id="RJLR01000025">
    <property type="protein sequence ID" value="RNM04769.1"/>
    <property type="molecule type" value="Genomic_DNA"/>
</dbReference>
<dbReference type="Gene3D" id="3.30.70.270">
    <property type="match status" value="1"/>
</dbReference>
<dbReference type="Pfam" id="PF00990">
    <property type="entry name" value="GGDEF"/>
    <property type="match status" value="1"/>
</dbReference>
<protein>
    <recommendedName>
        <fullName evidence="3">diguanylate cyclase</fullName>
        <ecNumber evidence="3">2.7.7.65</ecNumber>
    </recommendedName>
</protein>
<evidence type="ECO:0000256" key="4">
    <source>
        <dbReference type="ARBA" id="ARBA00034247"/>
    </source>
</evidence>
<dbReference type="EMBL" id="RJLS01000011">
    <property type="protein sequence ID" value="RNM23286.1"/>
    <property type="molecule type" value="Genomic_DNA"/>
</dbReference>
<evidence type="ECO:0000256" key="5">
    <source>
        <dbReference type="SAM" id="Phobius"/>
    </source>
</evidence>
<dbReference type="CDD" id="cd01949">
    <property type="entry name" value="GGDEF"/>
    <property type="match status" value="1"/>
</dbReference>
<keyword evidence="5" id="KW-0812">Transmembrane</keyword>
<dbReference type="InterPro" id="IPR000160">
    <property type="entry name" value="GGDEF_dom"/>
</dbReference>
<gene>
    <name evidence="7" type="ORF">EF878_15315</name>
    <name evidence="8" type="ORF">EFS38_12580</name>
</gene>
<dbReference type="GO" id="GO:1902201">
    <property type="term" value="P:negative regulation of bacterial-type flagellum-dependent cell motility"/>
    <property type="evidence" value="ECO:0007669"/>
    <property type="project" value="TreeGrafter"/>
</dbReference>
<dbReference type="Proteomes" id="UP000276061">
    <property type="component" value="Unassembled WGS sequence"/>
</dbReference>
<dbReference type="InterPro" id="IPR029787">
    <property type="entry name" value="Nucleotide_cyclase"/>
</dbReference>
<keyword evidence="9" id="KW-1185">Reference proteome</keyword>
<evidence type="ECO:0000259" key="6">
    <source>
        <dbReference type="PROSITE" id="PS50887"/>
    </source>
</evidence>
<dbReference type="Proteomes" id="UP000271870">
    <property type="component" value="Unassembled WGS sequence"/>
</dbReference>
<name>A0A3N0FXC7_9GAMM</name>
<dbReference type="GO" id="GO:0043709">
    <property type="term" value="P:cell adhesion involved in single-species biofilm formation"/>
    <property type="evidence" value="ECO:0007669"/>
    <property type="project" value="TreeGrafter"/>
</dbReference>
<dbReference type="RefSeq" id="WP_123250983.1">
    <property type="nucleotide sequence ID" value="NZ_RJLR01000025.1"/>
</dbReference>
<dbReference type="GO" id="GO:0052621">
    <property type="term" value="F:diguanylate cyclase activity"/>
    <property type="evidence" value="ECO:0007669"/>
    <property type="project" value="UniProtKB-EC"/>
</dbReference>
<comment type="caution">
    <text evidence="7">The sequence shown here is derived from an EMBL/GenBank/DDBJ whole genome shotgun (WGS) entry which is preliminary data.</text>
</comment>
<feature type="transmembrane region" description="Helical" evidence="5">
    <location>
        <begin position="172"/>
        <end position="192"/>
    </location>
</feature>
<evidence type="ECO:0000313" key="8">
    <source>
        <dbReference type="EMBL" id="RNM23286.1"/>
    </source>
</evidence>
<reference evidence="9 10" key="1">
    <citation type="submission" date="2018-11" db="EMBL/GenBank/DDBJ databases">
        <title>Characterization of surface water Dickeya isolates.</title>
        <authorList>
            <person name="Van Gijsegem F."/>
            <person name="Pedron J."/>
        </authorList>
    </citation>
    <scope>NUCLEOTIDE SEQUENCE [LARGE SCALE GENOMIC DNA]</scope>
    <source>
        <strain evidence="7 10">FVG1-MFV-O17</strain>
        <strain evidence="8 9">FVG10-MFV-A16</strain>
    </source>
</reference>
<keyword evidence="5" id="KW-0472">Membrane</keyword>
<dbReference type="SUPFAM" id="SSF55073">
    <property type="entry name" value="Nucleotide cyclase"/>
    <property type="match status" value="1"/>
</dbReference>
<comment type="catalytic activity">
    <reaction evidence="4">
        <text>2 GTP = 3',3'-c-di-GMP + 2 diphosphate</text>
        <dbReference type="Rhea" id="RHEA:24898"/>
        <dbReference type="ChEBI" id="CHEBI:33019"/>
        <dbReference type="ChEBI" id="CHEBI:37565"/>
        <dbReference type="ChEBI" id="CHEBI:58805"/>
        <dbReference type="EC" id="2.7.7.65"/>
    </reaction>
</comment>
<dbReference type="NCBIfam" id="TIGR00254">
    <property type="entry name" value="GGDEF"/>
    <property type="match status" value="1"/>
</dbReference>
<comment type="pathway">
    <text evidence="2">Purine metabolism; 3',5'-cyclic di-GMP biosynthesis.</text>
</comment>
<feature type="transmembrane region" description="Helical" evidence="5">
    <location>
        <begin position="12"/>
        <end position="35"/>
    </location>
</feature>
<organism evidence="7 10">
    <name type="scientific">Dickeya undicola</name>
    <dbReference type="NCBI Taxonomy" id="1577887"/>
    <lineage>
        <taxon>Bacteria</taxon>
        <taxon>Pseudomonadati</taxon>
        <taxon>Pseudomonadota</taxon>
        <taxon>Gammaproteobacteria</taxon>
        <taxon>Enterobacterales</taxon>
        <taxon>Pectobacteriaceae</taxon>
        <taxon>Dickeya</taxon>
    </lineage>
</organism>
<dbReference type="FunFam" id="3.30.70.270:FF:000001">
    <property type="entry name" value="Diguanylate cyclase domain protein"/>
    <property type="match status" value="1"/>
</dbReference>
<evidence type="ECO:0000313" key="10">
    <source>
        <dbReference type="Proteomes" id="UP000276061"/>
    </source>
</evidence>
<dbReference type="PANTHER" id="PTHR45138:SF9">
    <property type="entry name" value="DIGUANYLATE CYCLASE DGCM-RELATED"/>
    <property type="match status" value="1"/>
</dbReference>
<evidence type="ECO:0000313" key="9">
    <source>
        <dbReference type="Proteomes" id="UP000271870"/>
    </source>
</evidence>
<dbReference type="PANTHER" id="PTHR45138">
    <property type="entry name" value="REGULATORY COMPONENTS OF SENSORY TRANSDUCTION SYSTEM"/>
    <property type="match status" value="1"/>
</dbReference>
<dbReference type="EC" id="2.7.7.65" evidence="3"/>
<dbReference type="OrthoDB" id="9812358at2"/>
<dbReference type="PROSITE" id="PS50887">
    <property type="entry name" value="GGDEF"/>
    <property type="match status" value="1"/>
</dbReference>
<evidence type="ECO:0000256" key="3">
    <source>
        <dbReference type="ARBA" id="ARBA00012528"/>
    </source>
</evidence>
<dbReference type="SMART" id="SM00267">
    <property type="entry name" value="GGDEF"/>
    <property type="match status" value="1"/>
</dbReference>
<sequence length="381" mass="41988">MNFIKDNIVRLLANPVSAFVLFGLFSAALTSLLLLNSHQKDWQEEKRNFDSIIRLYESYNTSGEITESDHFYKVGNSMFSRVRIMAFNTRDASHECINRLSELNLSLNDMAIIRVCQNLLPSAGNPPEKDQLTTVMPILSPTDKLIGLRVRVTTLDSSPGFSSIATTSAETITLACISLMIAVMGSLLSLVAKKYLIELPTTARYDDLTGFLRRDAFYQSANRALKAASHENKPLCAMLIDIDHFKQVNDTLGHAAGDEALKAVADVIRQSFRRHDILCRLGGDEFAVILPNIVQENAVRVAERVREGIHELGHAPTSISPGITVSIGLVTIESADEGLDEIIRRADINLYLAKRTRNCTITTPLAHSVQSDAETKTASAS</sequence>
<dbReference type="InterPro" id="IPR050469">
    <property type="entry name" value="Diguanylate_Cyclase"/>
</dbReference>
<evidence type="ECO:0000313" key="7">
    <source>
        <dbReference type="EMBL" id="RNM04769.1"/>
    </source>
</evidence>
<comment type="cofactor">
    <cofactor evidence="1">
        <name>Mg(2+)</name>
        <dbReference type="ChEBI" id="CHEBI:18420"/>
    </cofactor>
</comment>
<keyword evidence="5" id="KW-1133">Transmembrane helix</keyword>
<dbReference type="GO" id="GO:0005886">
    <property type="term" value="C:plasma membrane"/>
    <property type="evidence" value="ECO:0007669"/>
    <property type="project" value="TreeGrafter"/>
</dbReference>